<evidence type="ECO:0000256" key="1">
    <source>
        <dbReference type="ARBA" id="ARBA00004175"/>
    </source>
</evidence>
<dbReference type="GO" id="GO:0090729">
    <property type="term" value="F:toxin activity"/>
    <property type="evidence" value="ECO:0007669"/>
    <property type="project" value="UniProtKB-KW"/>
</dbReference>
<sequence>MTESDSGVDTGSESNESNSMSVGSPSRSDEDKDVNDFVEKAHPTYPHLVMPFGNLQPAACSYGFSDYRQQEQIRKIKPGLRRKNAVRWKQQAILNVDEVIGERKLRSAANCNAIETVKSLLDNDVDPCASDNRQRSALHFAAAGGHTEIARLLIERGADPNQRDLVGNTPLHLAACTTHIEMVTLLLKAGTDINALDYSGRSPFQLAQSKLKLLQRNTEYSSAQLKKEVEHVLEMMQVYLQRSGRSVEMDLINSFSNRLHHHQTREEVDTDVKDLLSSLSHLNIQTT</sequence>
<dbReference type="InterPro" id="IPR002110">
    <property type="entry name" value="Ankyrin_rpt"/>
</dbReference>
<evidence type="ECO:0000313" key="15">
    <source>
        <dbReference type="Proteomes" id="UP001054837"/>
    </source>
</evidence>
<protein>
    <submittedName>
        <fullName evidence="14">Ankyrin repeat domain-containing protein 54</fullName>
    </submittedName>
</protein>
<keyword evidence="11" id="KW-0472">Membrane</keyword>
<keyword evidence="4" id="KW-0964">Secreted</keyword>
<dbReference type="InterPro" id="IPR036770">
    <property type="entry name" value="Ankyrin_rpt-contain_sf"/>
</dbReference>
<feature type="repeat" description="ANK" evidence="12">
    <location>
        <begin position="166"/>
        <end position="198"/>
    </location>
</feature>
<evidence type="ECO:0000256" key="8">
    <source>
        <dbReference type="ARBA" id="ARBA00022737"/>
    </source>
</evidence>
<dbReference type="GO" id="GO:0044231">
    <property type="term" value="C:host cell presynaptic membrane"/>
    <property type="evidence" value="ECO:0007669"/>
    <property type="project" value="UniProtKB-KW"/>
</dbReference>
<evidence type="ECO:0000256" key="9">
    <source>
        <dbReference type="ARBA" id="ARBA00023028"/>
    </source>
</evidence>
<dbReference type="EMBL" id="BPLQ01010200">
    <property type="protein sequence ID" value="GIY49073.1"/>
    <property type="molecule type" value="Genomic_DNA"/>
</dbReference>
<evidence type="ECO:0000256" key="5">
    <source>
        <dbReference type="ARBA" id="ARBA00022537"/>
    </source>
</evidence>
<organism evidence="14 15">
    <name type="scientific">Caerostris darwini</name>
    <dbReference type="NCBI Taxonomy" id="1538125"/>
    <lineage>
        <taxon>Eukaryota</taxon>
        <taxon>Metazoa</taxon>
        <taxon>Ecdysozoa</taxon>
        <taxon>Arthropoda</taxon>
        <taxon>Chelicerata</taxon>
        <taxon>Arachnida</taxon>
        <taxon>Araneae</taxon>
        <taxon>Araneomorphae</taxon>
        <taxon>Entelegynae</taxon>
        <taxon>Araneoidea</taxon>
        <taxon>Araneidae</taxon>
        <taxon>Caerostris</taxon>
    </lineage>
</organism>
<dbReference type="SMART" id="SM00248">
    <property type="entry name" value="ANK"/>
    <property type="match status" value="2"/>
</dbReference>
<evidence type="ECO:0000256" key="12">
    <source>
        <dbReference type="PROSITE-ProRule" id="PRU00023"/>
    </source>
</evidence>
<gene>
    <name evidence="14" type="primary">ANKRD54</name>
    <name evidence="14" type="ORF">CDAR_437951</name>
</gene>
<dbReference type="SUPFAM" id="SSF48403">
    <property type="entry name" value="Ankyrin repeat"/>
    <property type="match status" value="1"/>
</dbReference>
<keyword evidence="8" id="KW-0677">Repeat</keyword>
<proteinExistence type="predicted"/>
<feature type="region of interest" description="Disordered" evidence="13">
    <location>
        <begin position="1"/>
        <end position="33"/>
    </location>
</feature>
<dbReference type="GO" id="GO:0006887">
    <property type="term" value="P:exocytosis"/>
    <property type="evidence" value="ECO:0007669"/>
    <property type="project" value="UniProtKB-KW"/>
</dbReference>
<dbReference type="PANTHER" id="PTHR24171">
    <property type="entry name" value="ANKYRIN REPEAT DOMAIN-CONTAINING PROTEIN 39-RELATED"/>
    <property type="match status" value="1"/>
</dbReference>
<evidence type="ECO:0000256" key="3">
    <source>
        <dbReference type="ARBA" id="ARBA00022483"/>
    </source>
</evidence>
<evidence type="ECO:0000256" key="6">
    <source>
        <dbReference type="ARBA" id="ARBA00022656"/>
    </source>
</evidence>
<evidence type="ECO:0000256" key="10">
    <source>
        <dbReference type="ARBA" id="ARBA00023043"/>
    </source>
</evidence>
<keyword evidence="9" id="KW-0638">Presynaptic neurotoxin</keyword>
<keyword evidence="5" id="KW-1052">Target cell membrane</keyword>
<reference evidence="14 15" key="1">
    <citation type="submission" date="2021-06" db="EMBL/GenBank/DDBJ databases">
        <title>Caerostris darwini draft genome.</title>
        <authorList>
            <person name="Kono N."/>
            <person name="Arakawa K."/>
        </authorList>
    </citation>
    <scope>NUCLEOTIDE SEQUENCE [LARGE SCALE GENOMIC DNA]</scope>
</reference>
<dbReference type="GO" id="GO:0044218">
    <property type="term" value="C:other organism cell membrane"/>
    <property type="evidence" value="ECO:0007669"/>
    <property type="project" value="UniProtKB-KW"/>
</dbReference>
<evidence type="ECO:0000313" key="14">
    <source>
        <dbReference type="EMBL" id="GIY49073.1"/>
    </source>
</evidence>
<evidence type="ECO:0000256" key="4">
    <source>
        <dbReference type="ARBA" id="ARBA00022525"/>
    </source>
</evidence>
<evidence type="ECO:0000256" key="13">
    <source>
        <dbReference type="SAM" id="MobiDB-lite"/>
    </source>
</evidence>
<evidence type="ECO:0000256" key="7">
    <source>
        <dbReference type="ARBA" id="ARBA00022699"/>
    </source>
</evidence>
<name>A0AAV4TR93_9ARAC</name>
<keyword evidence="15" id="KW-1185">Reference proteome</keyword>
<keyword evidence="7" id="KW-0528">Neurotoxin</keyword>
<keyword evidence="10 12" id="KW-0040">ANK repeat</keyword>
<dbReference type="PRINTS" id="PR01415">
    <property type="entry name" value="ANKYRIN"/>
</dbReference>
<keyword evidence="11" id="KW-1053">Target membrane</keyword>
<feature type="compositionally biased region" description="Polar residues" evidence="13">
    <location>
        <begin position="1"/>
        <end position="26"/>
    </location>
</feature>
<comment type="caution">
    <text evidence="14">The sequence shown here is derived from an EMBL/GenBank/DDBJ whole genome shotgun (WGS) entry which is preliminary data.</text>
</comment>
<evidence type="ECO:0000256" key="11">
    <source>
        <dbReference type="ARBA" id="ARBA00023298"/>
    </source>
</evidence>
<dbReference type="GO" id="GO:0005576">
    <property type="term" value="C:extracellular region"/>
    <property type="evidence" value="ECO:0007669"/>
    <property type="project" value="UniProtKB-SubCell"/>
</dbReference>
<dbReference type="PROSITE" id="PS50297">
    <property type="entry name" value="ANK_REP_REGION"/>
    <property type="match status" value="2"/>
</dbReference>
<accession>A0AAV4TR93</accession>
<dbReference type="AlphaFoldDB" id="A0AAV4TR93"/>
<dbReference type="Pfam" id="PF12796">
    <property type="entry name" value="Ank_2"/>
    <property type="match status" value="1"/>
</dbReference>
<feature type="repeat" description="ANK" evidence="12">
    <location>
        <begin position="133"/>
        <end position="165"/>
    </location>
</feature>
<dbReference type="Gene3D" id="1.25.40.20">
    <property type="entry name" value="Ankyrin repeat-containing domain"/>
    <property type="match status" value="2"/>
</dbReference>
<comment type="subcellular location">
    <subcellularLocation>
        <location evidence="2">Secreted</location>
    </subcellularLocation>
    <subcellularLocation>
        <location evidence="1">Target cell membrane</location>
    </subcellularLocation>
</comment>
<keyword evidence="6" id="KW-0800">Toxin</keyword>
<dbReference type="PROSITE" id="PS50088">
    <property type="entry name" value="ANK_REPEAT"/>
    <property type="match status" value="2"/>
</dbReference>
<evidence type="ECO:0000256" key="2">
    <source>
        <dbReference type="ARBA" id="ARBA00004613"/>
    </source>
</evidence>
<dbReference type="Proteomes" id="UP001054837">
    <property type="component" value="Unassembled WGS sequence"/>
</dbReference>
<keyword evidence="3" id="KW-0268">Exocytosis</keyword>